<comment type="caution">
    <text evidence="1">The sequence shown here is derived from an EMBL/GenBank/DDBJ whole genome shotgun (WGS) entry which is preliminary data.</text>
</comment>
<gene>
    <name evidence="1" type="ORF">GCM10009559_07830</name>
</gene>
<evidence type="ECO:0000313" key="1">
    <source>
        <dbReference type="EMBL" id="GAA0923585.1"/>
    </source>
</evidence>
<protein>
    <submittedName>
        <fullName evidence="1">Uncharacterized protein</fullName>
    </submittedName>
</protein>
<dbReference type="EMBL" id="BAAAHP010000018">
    <property type="protein sequence ID" value="GAA0923585.1"/>
    <property type="molecule type" value="Genomic_DNA"/>
</dbReference>
<accession>A0ABN1P6Y1</accession>
<evidence type="ECO:0000313" key="2">
    <source>
        <dbReference type="Proteomes" id="UP001499967"/>
    </source>
</evidence>
<organism evidence="1 2">
    <name type="scientific">Pseudonocardia zijingensis</name>
    <dbReference type="NCBI Taxonomy" id="153376"/>
    <lineage>
        <taxon>Bacteria</taxon>
        <taxon>Bacillati</taxon>
        <taxon>Actinomycetota</taxon>
        <taxon>Actinomycetes</taxon>
        <taxon>Pseudonocardiales</taxon>
        <taxon>Pseudonocardiaceae</taxon>
        <taxon>Pseudonocardia</taxon>
    </lineage>
</organism>
<sequence length="65" mass="6738">MRPQDMQTFEEARSLAYGLLGDLRDLLGAGFVPGTVPTGLAAAALAEALRHIDAAEDALDRAGLG</sequence>
<reference evidence="1 2" key="1">
    <citation type="journal article" date="2019" name="Int. J. Syst. Evol. Microbiol.">
        <title>The Global Catalogue of Microorganisms (GCM) 10K type strain sequencing project: providing services to taxonomists for standard genome sequencing and annotation.</title>
        <authorList>
            <consortium name="The Broad Institute Genomics Platform"/>
            <consortium name="The Broad Institute Genome Sequencing Center for Infectious Disease"/>
            <person name="Wu L."/>
            <person name="Ma J."/>
        </authorList>
    </citation>
    <scope>NUCLEOTIDE SEQUENCE [LARGE SCALE GENOMIC DNA]</scope>
    <source>
        <strain evidence="1 2">JCM 11117</strain>
    </source>
</reference>
<proteinExistence type="predicted"/>
<dbReference type="Proteomes" id="UP001499967">
    <property type="component" value="Unassembled WGS sequence"/>
</dbReference>
<name>A0ABN1P6Y1_9PSEU</name>
<keyword evidence="2" id="KW-1185">Reference proteome</keyword>